<sequence length="321" mass="37095">MNITSFLVTNLLFGILLMTLLFCISLILTYVGYLKKGKSLLTLLQFFIVLLVLSILTGVILSAISSNLLITVMAYFIFFLLITLLIWWEYSEFKCMNTEKISEINGIPIILCYDANKIYNAWFNPRKRDIHITKSLFEVLSEKEREAIIYHEIGHSKNKFWFVTTVIMRGLWLVLASFIIAITQLILFSNINISLKISLSLTFVAFLPMYAISFMISSWINEHEADVYATQMVGFKPTAMALVKLHIYNNLRGYESFLKNVEFSGNLLVEGVSYKALFREIIKSVIVYLNPQIIFNRPLPKTHPPLRLRLEKIVRFSNCLQ</sequence>
<keyword evidence="5 6" id="KW-0482">Metalloprotease</keyword>
<dbReference type="InterPro" id="IPR001915">
    <property type="entry name" value="Peptidase_M48"/>
</dbReference>
<dbReference type="GO" id="GO:0006508">
    <property type="term" value="P:proteolysis"/>
    <property type="evidence" value="ECO:0007669"/>
    <property type="project" value="UniProtKB-KW"/>
</dbReference>
<evidence type="ECO:0000313" key="9">
    <source>
        <dbReference type="EMBL" id="ADC66203.1"/>
    </source>
</evidence>
<feature type="domain" description="Peptidase M48" evidence="8">
    <location>
        <begin position="115"/>
        <end position="313"/>
    </location>
</feature>
<accession>D3S0E0</accession>
<feature type="transmembrane region" description="Helical" evidence="7">
    <location>
        <begin position="40"/>
        <end position="62"/>
    </location>
</feature>
<evidence type="ECO:0000256" key="6">
    <source>
        <dbReference type="RuleBase" id="RU003983"/>
    </source>
</evidence>
<keyword evidence="7" id="KW-0812">Transmembrane</keyword>
<evidence type="ECO:0000256" key="2">
    <source>
        <dbReference type="ARBA" id="ARBA00022723"/>
    </source>
</evidence>
<protein>
    <submittedName>
        <fullName evidence="9">Peptidase M48 Ste24p</fullName>
    </submittedName>
</protein>
<dbReference type="PaxDb" id="589924-Ferp_2071"/>
<evidence type="ECO:0000256" key="3">
    <source>
        <dbReference type="ARBA" id="ARBA00022801"/>
    </source>
</evidence>
<dbReference type="Gene3D" id="3.30.2010.10">
    <property type="entry name" value="Metalloproteases ('zincins'), catalytic domain"/>
    <property type="match status" value="1"/>
</dbReference>
<evidence type="ECO:0000256" key="7">
    <source>
        <dbReference type="SAM" id="Phobius"/>
    </source>
</evidence>
<reference evidence="9 10" key="2">
    <citation type="journal article" date="2011" name="Stand. Genomic Sci.">
        <title>Complete genome sequence of Ferroglobus placidus AEDII12DO.</title>
        <authorList>
            <person name="Anderson I."/>
            <person name="Risso C."/>
            <person name="Holmes D."/>
            <person name="Lucas S."/>
            <person name="Copeland A."/>
            <person name="Lapidus A."/>
            <person name="Cheng J.F."/>
            <person name="Bruce D."/>
            <person name="Goodwin L."/>
            <person name="Pitluck S."/>
            <person name="Saunders E."/>
            <person name="Brettin T."/>
            <person name="Detter J.C."/>
            <person name="Han C."/>
            <person name="Tapia R."/>
            <person name="Larimer F."/>
            <person name="Land M."/>
            <person name="Hauser L."/>
            <person name="Woyke T."/>
            <person name="Lovley D."/>
            <person name="Kyrpides N."/>
            <person name="Ivanova N."/>
        </authorList>
    </citation>
    <scope>NUCLEOTIDE SEQUENCE [LARGE SCALE GENOMIC DNA]</scope>
    <source>
        <strain evidence="10">DSM 10642 / AEDII12DO</strain>
    </source>
</reference>
<dbReference type="GO" id="GO:0046872">
    <property type="term" value="F:metal ion binding"/>
    <property type="evidence" value="ECO:0007669"/>
    <property type="project" value="UniProtKB-KW"/>
</dbReference>
<feature type="transmembrane region" description="Helical" evidence="7">
    <location>
        <begin position="193"/>
        <end position="212"/>
    </location>
</feature>
<dbReference type="STRING" id="589924.Ferp_2071"/>
<keyword evidence="7" id="KW-1133">Transmembrane helix</keyword>
<dbReference type="KEGG" id="fpl:Ferp_2071"/>
<proteinExistence type="inferred from homology"/>
<comment type="similarity">
    <text evidence="6">Belongs to the peptidase M48 family.</text>
</comment>
<dbReference type="Proteomes" id="UP000002613">
    <property type="component" value="Chromosome"/>
</dbReference>
<dbReference type="GO" id="GO:0004222">
    <property type="term" value="F:metalloendopeptidase activity"/>
    <property type="evidence" value="ECO:0007669"/>
    <property type="project" value="InterPro"/>
</dbReference>
<dbReference type="AlphaFoldDB" id="D3S0E0"/>
<evidence type="ECO:0000313" key="10">
    <source>
        <dbReference type="Proteomes" id="UP000002613"/>
    </source>
</evidence>
<keyword evidence="10" id="KW-1185">Reference proteome</keyword>
<keyword evidence="2" id="KW-0479">Metal-binding</keyword>
<dbReference type="HOGENOM" id="CLU_864959_0_0_2"/>
<keyword evidence="4 6" id="KW-0862">Zinc</keyword>
<evidence type="ECO:0000256" key="1">
    <source>
        <dbReference type="ARBA" id="ARBA00022670"/>
    </source>
</evidence>
<evidence type="ECO:0000256" key="5">
    <source>
        <dbReference type="ARBA" id="ARBA00023049"/>
    </source>
</evidence>
<feature type="transmembrane region" description="Helical" evidence="7">
    <location>
        <begin position="160"/>
        <end position="187"/>
    </location>
</feature>
<evidence type="ECO:0000259" key="8">
    <source>
        <dbReference type="Pfam" id="PF01435"/>
    </source>
</evidence>
<gene>
    <name evidence="9" type="ordered locus">Ferp_2071</name>
</gene>
<dbReference type="RefSeq" id="WP_012966542.1">
    <property type="nucleotide sequence ID" value="NC_013849.1"/>
</dbReference>
<dbReference type="eggNOG" id="arCOG06121">
    <property type="taxonomic scope" value="Archaea"/>
</dbReference>
<reference evidence="10" key="1">
    <citation type="submission" date="2010-02" db="EMBL/GenBank/DDBJ databases">
        <title>Complete sequence of Ferroglobus placidus DSM 10642.</title>
        <authorList>
            <consortium name="US DOE Joint Genome Institute"/>
            <person name="Lucas S."/>
            <person name="Copeland A."/>
            <person name="Lapidus A."/>
            <person name="Cheng J.-F."/>
            <person name="Bruce D."/>
            <person name="Goodwin L."/>
            <person name="Pitluck S."/>
            <person name="Saunders E."/>
            <person name="Brettin T."/>
            <person name="Detter J.C."/>
            <person name="Han C."/>
            <person name="Tapia R."/>
            <person name="Larimer F."/>
            <person name="Land M."/>
            <person name="Hauser L."/>
            <person name="Kyrpides N."/>
            <person name="Ivanova N."/>
            <person name="Holmes D."/>
            <person name="Lovley D."/>
            <person name="Kyrpides N."/>
            <person name="Anderson I.J."/>
            <person name="Woyke T."/>
        </authorList>
    </citation>
    <scope>NUCLEOTIDE SEQUENCE [LARGE SCALE GENOMIC DNA]</scope>
    <source>
        <strain evidence="10">DSM 10642 / AEDII12DO</strain>
    </source>
</reference>
<name>D3S0E0_FERPA</name>
<keyword evidence="1 6" id="KW-0645">Protease</keyword>
<organism evidence="9 10">
    <name type="scientific">Ferroglobus placidus (strain DSM 10642 / AEDII12DO)</name>
    <dbReference type="NCBI Taxonomy" id="589924"/>
    <lineage>
        <taxon>Archaea</taxon>
        <taxon>Methanobacteriati</taxon>
        <taxon>Methanobacteriota</taxon>
        <taxon>Archaeoglobi</taxon>
        <taxon>Archaeoglobales</taxon>
        <taxon>Archaeoglobaceae</taxon>
        <taxon>Ferroglobus</taxon>
    </lineage>
</organism>
<keyword evidence="3 6" id="KW-0378">Hydrolase</keyword>
<feature type="transmembrane region" description="Helical" evidence="7">
    <location>
        <begin position="68"/>
        <end position="88"/>
    </location>
</feature>
<comment type="cofactor">
    <cofactor evidence="6">
        <name>Zn(2+)</name>
        <dbReference type="ChEBI" id="CHEBI:29105"/>
    </cofactor>
    <text evidence="6">Binds 1 zinc ion per subunit.</text>
</comment>
<feature type="transmembrane region" description="Helical" evidence="7">
    <location>
        <begin position="12"/>
        <end position="33"/>
    </location>
</feature>
<dbReference type="GeneID" id="8779606"/>
<dbReference type="Pfam" id="PF01435">
    <property type="entry name" value="Peptidase_M48"/>
    <property type="match status" value="1"/>
</dbReference>
<dbReference type="EMBL" id="CP001899">
    <property type="protein sequence ID" value="ADC66203.1"/>
    <property type="molecule type" value="Genomic_DNA"/>
</dbReference>
<evidence type="ECO:0000256" key="4">
    <source>
        <dbReference type="ARBA" id="ARBA00022833"/>
    </source>
</evidence>
<dbReference type="OrthoDB" id="99106at2157"/>
<keyword evidence="7" id="KW-0472">Membrane</keyword>